<evidence type="ECO:0000256" key="2">
    <source>
        <dbReference type="ARBA" id="ARBA00007639"/>
    </source>
</evidence>
<sequence>MKNNFRLLSASVALGLVLAAGQAAHAKEQIYSLMPNTALSGVTDPYMADRTSIRKAWPKKPADPAHLKVGWTEITLGNPWFVELAKGVRQTSAKYGFVTDMQVADGDLQRQCSQIDNFVTRKMDVIVVDPTDTIGVAKCINRAVDAGIPVVTIGTVPDPSARILTTISPNPYENGFGAGEYIAKSAGANTPITAALIIGVLGNSTSESRLNGMVSGIVYERMKALGLSTKKADGMLRGYKLFEQAKKTGHFDDPQLKFKVVALAEGKWTEEGGLAAAEDILTAHGTTLNYIIADNDSMAMGAMRAVRGIGKQGEIKVAASADGLRVALEQIKKGNLLVTGMFSGEATGVGAIEFLHKIFYEGLDANNLPMGSYFPAGTITRENVDQMIDPNKDNKFYKYTIPPVKTIPQIKAEATAG</sequence>
<evidence type="ECO:0000313" key="7">
    <source>
        <dbReference type="EMBL" id="VVU50477.1"/>
    </source>
</evidence>
<name>A0A6P2GA94_9BURK</name>
<keyword evidence="3 4" id="KW-0732">Signal</keyword>
<feature type="domain" description="Periplasmic binding protein" evidence="5">
    <location>
        <begin position="75"/>
        <end position="355"/>
    </location>
</feature>
<evidence type="ECO:0000313" key="8">
    <source>
        <dbReference type="Proteomes" id="UP000494201"/>
    </source>
</evidence>
<reference evidence="6 9" key="2">
    <citation type="submission" date="2021-02" db="EMBL/GenBank/DDBJ databases">
        <title>Draft genome of the type strains Burkholderia anthina DSM16086.</title>
        <authorList>
            <person name="Hertel R."/>
            <person name="Meissner J."/>
            <person name="Poehlein A."/>
            <person name="Daniel R."/>
            <person name="Commichau F.M."/>
        </authorList>
    </citation>
    <scope>NUCLEOTIDE SEQUENCE [LARGE SCALE GENOMIC DNA]</scope>
    <source>
        <strain evidence="6 9">DSM 16086</strain>
    </source>
</reference>
<comment type="similarity">
    <text evidence="2">Belongs to the bacterial solute-binding protein 2 family.</text>
</comment>
<dbReference type="Proteomes" id="UP000494201">
    <property type="component" value="Unassembled WGS sequence"/>
</dbReference>
<comment type="subcellular location">
    <subcellularLocation>
        <location evidence="1">Cell envelope</location>
    </subcellularLocation>
</comment>
<accession>A0A6P2GA94</accession>
<gene>
    <name evidence="7" type="ORF">BAN20980_03193</name>
    <name evidence="6" type="ORF">JQK92_07555</name>
</gene>
<dbReference type="Gene3D" id="3.40.50.2300">
    <property type="match status" value="4"/>
</dbReference>
<reference evidence="7 8" key="1">
    <citation type="submission" date="2019-09" db="EMBL/GenBank/DDBJ databases">
        <authorList>
            <person name="Depoorter E."/>
        </authorList>
    </citation>
    <scope>NUCLEOTIDE SEQUENCE [LARGE SCALE GENOMIC DNA]</scope>
    <source>
        <strain evidence="7">LMG 20980</strain>
    </source>
</reference>
<keyword evidence="9" id="KW-1185">Reference proteome</keyword>
<dbReference type="GO" id="GO:0030313">
    <property type="term" value="C:cell envelope"/>
    <property type="evidence" value="ECO:0007669"/>
    <property type="project" value="UniProtKB-SubCell"/>
</dbReference>
<dbReference type="PANTHER" id="PTHR46847:SF3">
    <property type="entry name" value="GALACTOFURANOSE-BINDING PROTEIN YTFQ"/>
    <property type="match status" value="1"/>
</dbReference>
<proteinExistence type="inferred from homology"/>
<dbReference type="EMBL" id="CABVLY010000011">
    <property type="protein sequence ID" value="VVU50477.1"/>
    <property type="molecule type" value="Genomic_DNA"/>
</dbReference>
<dbReference type="EMBL" id="JAFCIQ010000004">
    <property type="protein sequence ID" value="MBM2766282.1"/>
    <property type="molecule type" value="Genomic_DNA"/>
</dbReference>
<dbReference type="CDD" id="cd01536">
    <property type="entry name" value="PBP1_ABC_sugar_binding-like"/>
    <property type="match status" value="1"/>
</dbReference>
<dbReference type="GeneID" id="56501241"/>
<dbReference type="Pfam" id="PF13407">
    <property type="entry name" value="Peripla_BP_4"/>
    <property type="match status" value="1"/>
</dbReference>
<protein>
    <submittedName>
        <fullName evidence="7">LacI family transcriptional regulator</fullName>
    </submittedName>
    <submittedName>
        <fullName evidence="6">Sugar ABC transporter substrate-binding protein</fullName>
    </submittedName>
</protein>
<evidence type="ECO:0000256" key="1">
    <source>
        <dbReference type="ARBA" id="ARBA00004196"/>
    </source>
</evidence>
<dbReference type="InterPro" id="IPR028082">
    <property type="entry name" value="Peripla_BP_I"/>
</dbReference>
<evidence type="ECO:0000313" key="9">
    <source>
        <dbReference type="Proteomes" id="UP000755577"/>
    </source>
</evidence>
<evidence type="ECO:0000259" key="5">
    <source>
        <dbReference type="Pfam" id="PF13407"/>
    </source>
</evidence>
<organism evidence="7 8">
    <name type="scientific">Burkholderia anthina</name>
    <dbReference type="NCBI Taxonomy" id="179879"/>
    <lineage>
        <taxon>Bacteria</taxon>
        <taxon>Pseudomonadati</taxon>
        <taxon>Pseudomonadota</taxon>
        <taxon>Betaproteobacteria</taxon>
        <taxon>Burkholderiales</taxon>
        <taxon>Burkholderiaceae</taxon>
        <taxon>Burkholderia</taxon>
        <taxon>Burkholderia cepacia complex</taxon>
    </lineage>
</organism>
<dbReference type="AlphaFoldDB" id="A0A6P2GA94"/>
<evidence type="ECO:0000313" key="6">
    <source>
        <dbReference type="EMBL" id="MBM2766282.1"/>
    </source>
</evidence>
<feature type="signal peptide" evidence="4">
    <location>
        <begin position="1"/>
        <end position="26"/>
    </location>
</feature>
<evidence type="ECO:0000256" key="4">
    <source>
        <dbReference type="SAM" id="SignalP"/>
    </source>
</evidence>
<dbReference type="Proteomes" id="UP000755577">
    <property type="component" value="Unassembled WGS sequence"/>
</dbReference>
<dbReference type="RefSeq" id="WP_174926641.1">
    <property type="nucleotide sequence ID" value="NZ_CABVLY010000011.1"/>
</dbReference>
<dbReference type="PANTHER" id="PTHR46847">
    <property type="entry name" value="D-ALLOSE-BINDING PERIPLASMIC PROTEIN-RELATED"/>
    <property type="match status" value="1"/>
</dbReference>
<feature type="chain" id="PRO_5026907408" evidence="4">
    <location>
        <begin position="27"/>
        <end position="417"/>
    </location>
</feature>
<evidence type="ECO:0000256" key="3">
    <source>
        <dbReference type="ARBA" id="ARBA00022729"/>
    </source>
</evidence>
<dbReference type="SUPFAM" id="SSF53822">
    <property type="entry name" value="Periplasmic binding protein-like I"/>
    <property type="match status" value="1"/>
</dbReference>
<dbReference type="GO" id="GO:0030246">
    <property type="term" value="F:carbohydrate binding"/>
    <property type="evidence" value="ECO:0007669"/>
    <property type="project" value="UniProtKB-ARBA"/>
</dbReference>
<dbReference type="InterPro" id="IPR025997">
    <property type="entry name" value="SBP_2_dom"/>
</dbReference>